<comment type="catalytic activity">
    <reaction evidence="6">
        <text>1-chloro-2,4-dinitrobenzene + glutathione = 2,4-dinitrophenyl-S-glutathione + chloride + H(+)</text>
        <dbReference type="Rhea" id="RHEA:51220"/>
        <dbReference type="ChEBI" id="CHEBI:15378"/>
        <dbReference type="ChEBI" id="CHEBI:17996"/>
        <dbReference type="ChEBI" id="CHEBI:34718"/>
        <dbReference type="ChEBI" id="CHEBI:57925"/>
        <dbReference type="ChEBI" id="CHEBI:133977"/>
        <dbReference type="EC" id="2.5.1.18"/>
    </reaction>
</comment>
<keyword evidence="10" id="KW-1185">Reference proteome</keyword>
<accession>A0AAN7W2C1</accession>
<dbReference type="Gene3D" id="3.40.30.10">
    <property type="entry name" value="Glutaredoxin"/>
    <property type="match status" value="1"/>
</dbReference>
<evidence type="ECO:0000313" key="9">
    <source>
        <dbReference type="EMBL" id="KAK5779631.1"/>
    </source>
</evidence>
<dbReference type="PROSITE" id="PS00195">
    <property type="entry name" value="GLUTAREDOXIN_1"/>
    <property type="match status" value="1"/>
</dbReference>
<gene>
    <name evidence="9" type="ORF">RI543_003523</name>
</gene>
<keyword evidence="2" id="KW-0813">Transport</keyword>
<dbReference type="AlphaFoldDB" id="A0AAN7W2C1"/>
<dbReference type="InterPro" id="IPR036249">
    <property type="entry name" value="Thioredoxin-like_sf"/>
</dbReference>
<dbReference type="NCBIfam" id="TIGR02180">
    <property type="entry name" value="GRX_euk"/>
    <property type="match status" value="1"/>
</dbReference>
<dbReference type="InterPro" id="IPR011899">
    <property type="entry name" value="Glutaredoxin_euk/vir"/>
</dbReference>
<dbReference type="CDD" id="cd03419">
    <property type="entry name" value="GRX_GRXh_1_2_like"/>
    <property type="match status" value="1"/>
</dbReference>
<dbReference type="GO" id="GO:0005634">
    <property type="term" value="C:nucleus"/>
    <property type="evidence" value="ECO:0007669"/>
    <property type="project" value="TreeGrafter"/>
</dbReference>
<dbReference type="PANTHER" id="PTHR45694:SF18">
    <property type="entry name" value="GLUTAREDOXIN-1-RELATED"/>
    <property type="match status" value="1"/>
</dbReference>
<dbReference type="SUPFAM" id="SSF52833">
    <property type="entry name" value="Thioredoxin-like"/>
    <property type="match status" value="1"/>
</dbReference>
<evidence type="ECO:0000256" key="5">
    <source>
        <dbReference type="ARBA" id="ARBA00023284"/>
    </source>
</evidence>
<comment type="caution">
    <text evidence="9">The sequence shown here is derived from an EMBL/GenBank/DDBJ whole genome shotgun (WGS) entry which is preliminary data.</text>
</comment>
<protein>
    <recommendedName>
        <fullName evidence="8">Glutaredoxin domain-containing protein</fullName>
    </recommendedName>
</protein>
<dbReference type="EMBL" id="JAWIZZ010000047">
    <property type="protein sequence ID" value="KAK5779631.1"/>
    <property type="molecule type" value="Genomic_DNA"/>
</dbReference>
<evidence type="ECO:0000259" key="8">
    <source>
        <dbReference type="Pfam" id="PF00462"/>
    </source>
</evidence>
<evidence type="ECO:0000256" key="4">
    <source>
        <dbReference type="ARBA" id="ARBA00023157"/>
    </source>
</evidence>
<evidence type="ECO:0000256" key="7">
    <source>
        <dbReference type="ARBA" id="ARBA00047960"/>
    </source>
</evidence>
<keyword evidence="5" id="KW-0676">Redox-active center</keyword>
<dbReference type="GO" id="GO:0004364">
    <property type="term" value="F:glutathione transferase activity"/>
    <property type="evidence" value="ECO:0007669"/>
    <property type="project" value="UniProtKB-EC"/>
</dbReference>
<reference evidence="10" key="1">
    <citation type="submission" date="2023-07" db="EMBL/GenBank/DDBJ databases">
        <title>A draft genome of Kazachstania heterogenica Y-27499.</title>
        <authorList>
            <person name="Donic C."/>
            <person name="Kralova J.S."/>
            <person name="Fidel L."/>
            <person name="Ben-Dor S."/>
            <person name="Jung S."/>
        </authorList>
    </citation>
    <scope>NUCLEOTIDE SEQUENCE [LARGE SCALE GENOMIC DNA]</scope>
    <source>
        <strain evidence="10">Y27499</strain>
    </source>
</reference>
<dbReference type="Pfam" id="PF00462">
    <property type="entry name" value="Glutaredoxin"/>
    <property type="match status" value="1"/>
</dbReference>
<name>A0AAN7W2C1_9SACH</name>
<evidence type="ECO:0000313" key="10">
    <source>
        <dbReference type="Proteomes" id="UP001306508"/>
    </source>
</evidence>
<comment type="catalytic activity">
    <reaction evidence="1">
        <text>2 glutathione + H2O2 = glutathione disulfide + 2 H2O</text>
        <dbReference type="Rhea" id="RHEA:16833"/>
        <dbReference type="ChEBI" id="CHEBI:15377"/>
        <dbReference type="ChEBI" id="CHEBI:16240"/>
        <dbReference type="ChEBI" id="CHEBI:57925"/>
        <dbReference type="ChEBI" id="CHEBI:58297"/>
        <dbReference type="EC" id="1.11.1.9"/>
    </reaction>
</comment>
<dbReference type="InterPro" id="IPR014025">
    <property type="entry name" value="Glutaredoxin_subgr"/>
</dbReference>
<proteinExistence type="predicted"/>
<feature type="domain" description="Glutaredoxin" evidence="8">
    <location>
        <begin position="19"/>
        <end position="85"/>
    </location>
</feature>
<dbReference type="GO" id="GO:0034599">
    <property type="term" value="P:cellular response to oxidative stress"/>
    <property type="evidence" value="ECO:0007669"/>
    <property type="project" value="TreeGrafter"/>
</dbReference>
<dbReference type="GO" id="GO:0005737">
    <property type="term" value="C:cytoplasm"/>
    <property type="evidence" value="ECO:0007669"/>
    <property type="project" value="TreeGrafter"/>
</dbReference>
<sequence>MVSQATIEHIKQLINEKDIFIASKTYCPYCRATLKTLFQDLKVPESKALVLQLDEMDNGAEIQEALKEITGQTTVPNTFIKGQHIGGNDSLQSLRNSGKLDDLLKPILA</sequence>
<dbReference type="GO" id="GO:0015038">
    <property type="term" value="F:glutathione disulfide oxidoreductase activity"/>
    <property type="evidence" value="ECO:0007669"/>
    <property type="project" value="TreeGrafter"/>
</dbReference>
<dbReference type="InterPro" id="IPR011767">
    <property type="entry name" value="GLR_AS"/>
</dbReference>
<dbReference type="Proteomes" id="UP001306508">
    <property type="component" value="Unassembled WGS sequence"/>
</dbReference>
<keyword evidence="4" id="KW-1015">Disulfide bond</keyword>
<evidence type="ECO:0000256" key="6">
    <source>
        <dbReference type="ARBA" id="ARBA00035808"/>
    </source>
</evidence>
<dbReference type="GO" id="GO:0004602">
    <property type="term" value="F:glutathione peroxidase activity"/>
    <property type="evidence" value="ECO:0007669"/>
    <property type="project" value="UniProtKB-EC"/>
</dbReference>
<dbReference type="FunFam" id="3.40.30.10:FF:000026">
    <property type="entry name" value="Glutaredoxin 2"/>
    <property type="match status" value="1"/>
</dbReference>
<comment type="catalytic activity">
    <reaction evidence="7">
        <text>RX + glutathione = an S-substituted glutathione + a halide anion + H(+)</text>
        <dbReference type="Rhea" id="RHEA:16437"/>
        <dbReference type="ChEBI" id="CHEBI:15378"/>
        <dbReference type="ChEBI" id="CHEBI:16042"/>
        <dbReference type="ChEBI" id="CHEBI:17792"/>
        <dbReference type="ChEBI" id="CHEBI:57925"/>
        <dbReference type="ChEBI" id="CHEBI:90779"/>
        <dbReference type="EC" id="2.5.1.18"/>
    </reaction>
</comment>
<dbReference type="PRINTS" id="PR00160">
    <property type="entry name" value="GLUTAREDOXIN"/>
</dbReference>
<dbReference type="InterPro" id="IPR002109">
    <property type="entry name" value="Glutaredoxin"/>
</dbReference>
<evidence type="ECO:0000256" key="2">
    <source>
        <dbReference type="ARBA" id="ARBA00022448"/>
    </source>
</evidence>
<dbReference type="PANTHER" id="PTHR45694">
    <property type="entry name" value="GLUTAREDOXIN 2"/>
    <property type="match status" value="1"/>
</dbReference>
<dbReference type="PROSITE" id="PS51354">
    <property type="entry name" value="GLUTAREDOXIN_2"/>
    <property type="match status" value="1"/>
</dbReference>
<evidence type="ECO:0000256" key="3">
    <source>
        <dbReference type="ARBA" id="ARBA00022982"/>
    </source>
</evidence>
<organism evidence="9 10">
    <name type="scientific">Arxiozyma heterogenica</name>
    <dbReference type="NCBI Taxonomy" id="278026"/>
    <lineage>
        <taxon>Eukaryota</taxon>
        <taxon>Fungi</taxon>
        <taxon>Dikarya</taxon>
        <taxon>Ascomycota</taxon>
        <taxon>Saccharomycotina</taxon>
        <taxon>Saccharomycetes</taxon>
        <taxon>Saccharomycetales</taxon>
        <taxon>Saccharomycetaceae</taxon>
        <taxon>Arxiozyma</taxon>
    </lineage>
</organism>
<evidence type="ECO:0000256" key="1">
    <source>
        <dbReference type="ARBA" id="ARBA00000217"/>
    </source>
</evidence>
<keyword evidence="3" id="KW-0249">Electron transport</keyword>